<dbReference type="PANTHER" id="PTHR33223">
    <property type="entry name" value="CCHC-TYPE DOMAIN-CONTAINING PROTEIN"/>
    <property type="match status" value="1"/>
</dbReference>
<feature type="domain" description="Retrotransposon gag" evidence="2">
    <location>
        <begin position="56"/>
        <end position="145"/>
    </location>
</feature>
<keyword evidence="4" id="KW-1185">Reference proteome</keyword>
<organism evidence="3 4">
    <name type="scientific">Circinella minor</name>
    <dbReference type="NCBI Taxonomy" id="1195481"/>
    <lineage>
        <taxon>Eukaryota</taxon>
        <taxon>Fungi</taxon>
        <taxon>Fungi incertae sedis</taxon>
        <taxon>Mucoromycota</taxon>
        <taxon>Mucoromycotina</taxon>
        <taxon>Mucoromycetes</taxon>
        <taxon>Mucorales</taxon>
        <taxon>Lichtheimiaceae</taxon>
        <taxon>Circinella</taxon>
    </lineage>
</organism>
<dbReference type="AlphaFoldDB" id="A0A8H7V0U6"/>
<evidence type="ECO:0000313" key="4">
    <source>
        <dbReference type="Proteomes" id="UP000646827"/>
    </source>
</evidence>
<dbReference type="InterPro" id="IPR005162">
    <property type="entry name" value="Retrotrans_gag_dom"/>
</dbReference>
<dbReference type="OrthoDB" id="2250058at2759"/>
<dbReference type="Pfam" id="PF03732">
    <property type="entry name" value="Retrotrans_gag"/>
    <property type="match status" value="1"/>
</dbReference>
<dbReference type="PANTHER" id="PTHR33223:SF6">
    <property type="entry name" value="CCHC-TYPE DOMAIN-CONTAINING PROTEIN"/>
    <property type="match status" value="1"/>
</dbReference>
<feature type="compositionally biased region" description="Polar residues" evidence="1">
    <location>
        <begin position="270"/>
        <end position="288"/>
    </location>
</feature>
<proteinExistence type="predicted"/>
<evidence type="ECO:0000256" key="1">
    <source>
        <dbReference type="SAM" id="MobiDB-lite"/>
    </source>
</evidence>
<comment type="caution">
    <text evidence="3">The sequence shown here is derived from an EMBL/GenBank/DDBJ whole genome shotgun (WGS) entry which is preliminary data.</text>
</comment>
<gene>
    <name evidence="3" type="ORF">INT45_001123</name>
</gene>
<accession>A0A8H7V0U6</accession>
<protein>
    <recommendedName>
        <fullName evidence="2">Retrotransposon gag domain-containing protein</fullName>
    </recommendedName>
</protein>
<evidence type="ECO:0000313" key="3">
    <source>
        <dbReference type="EMBL" id="KAG2205941.1"/>
    </source>
</evidence>
<sequence>MPDKVLNQNTIIMQALAKLLNQESGSSFCPRIHEPDTYHGSRNLDAAIGWIRSVDYAATLFRDEADTWWRQQELLHANDDWLDFKKRFLANFSPPNHRQLARDRLAALIQTGTVADYVTQFQAAWSSVPTMGAEEALDCFQRGLHPQIRLQVMTRFPETPDVAMNLALAVEAAQQRSQTIVGDGSHFHQQPQHTQHVHSQLAPEYLRTSDVAPMDLDAIQSRGPGQWHLSGHGGSNWRSQGNCRNSNDHEKQCYNCSGFGHLAHFCSSPRRQQSQGHQGNQARWNQGKGQARRN</sequence>
<reference evidence="3 4" key="1">
    <citation type="submission" date="2020-12" db="EMBL/GenBank/DDBJ databases">
        <title>Metabolic potential, ecology and presence of endohyphal bacteria is reflected in genomic diversity of Mucoromycotina.</title>
        <authorList>
            <person name="Muszewska A."/>
            <person name="Okrasinska A."/>
            <person name="Steczkiewicz K."/>
            <person name="Drgas O."/>
            <person name="Orlowska M."/>
            <person name="Perlinska-Lenart U."/>
            <person name="Aleksandrzak-Piekarczyk T."/>
            <person name="Szatraj K."/>
            <person name="Zielenkiewicz U."/>
            <person name="Pilsyk S."/>
            <person name="Malc E."/>
            <person name="Mieczkowski P."/>
            <person name="Kruszewska J.S."/>
            <person name="Biernat P."/>
            <person name="Pawlowska J."/>
        </authorList>
    </citation>
    <scope>NUCLEOTIDE SEQUENCE [LARGE SCALE GENOMIC DNA]</scope>
    <source>
        <strain evidence="3 4">CBS 142.35</strain>
    </source>
</reference>
<name>A0A8H7V0U6_9FUNG</name>
<feature type="region of interest" description="Disordered" evidence="1">
    <location>
        <begin position="270"/>
        <end position="294"/>
    </location>
</feature>
<evidence type="ECO:0000259" key="2">
    <source>
        <dbReference type="Pfam" id="PF03732"/>
    </source>
</evidence>
<dbReference type="Proteomes" id="UP000646827">
    <property type="component" value="Unassembled WGS sequence"/>
</dbReference>
<dbReference type="EMBL" id="JAEPRB010001276">
    <property type="protein sequence ID" value="KAG2205941.1"/>
    <property type="molecule type" value="Genomic_DNA"/>
</dbReference>